<evidence type="ECO:0000313" key="7">
    <source>
        <dbReference type="Proteomes" id="UP000005408"/>
    </source>
</evidence>
<dbReference type="GO" id="GO:0005525">
    <property type="term" value="F:GTP binding"/>
    <property type="evidence" value="ECO:0007669"/>
    <property type="project" value="UniProtKB-KW"/>
</dbReference>
<evidence type="ECO:0000256" key="4">
    <source>
        <dbReference type="SAM" id="SignalP"/>
    </source>
</evidence>
<dbReference type="AlphaFoldDB" id="A0A8W8J5E8"/>
<reference evidence="6" key="1">
    <citation type="submission" date="2022-08" db="UniProtKB">
        <authorList>
            <consortium name="EnsemblMetazoa"/>
        </authorList>
    </citation>
    <scope>IDENTIFICATION</scope>
    <source>
        <strain evidence="6">05x7-T-G4-1.051#20</strain>
    </source>
</reference>
<evidence type="ECO:0000256" key="2">
    <source>
        <dbReference type="ARBA" id="ARBA00022741"/>
    </source>
</evidence>
<feature type="chain" id="PRO_5036470104" description="AIG1-type G domain-containing protein" evidence="4">
    <location>
        <begin position="21"/>
        <end position="249"/>
    </location>
</feature>
<keyword evidence="3" id="KW-0342">GTP-binding</keyword>
<feature type="domain" description="AIG1-type G" evidence="5">
    <location>
        <begin position="48"/>
        <end position="249"/>
    </location>
</feature>
<dbReference type="PANTHER" id="PTHR10903:SF184">
    <property type="entry name" value="GTP-BINDING PROTEIN A"/>
    <property type="match status" value="1"/>
</dbReference>
<evidence type="ECO:0000259" key="5">
    <source>
        <dbReference type="PROSITE" id="PS51720"/>
    </source>
</evidence>
<organism evidence="6 7">
    <name type="scientific">Magallana gigas</name>
    <name type="common">Pacific oyster</name>
    <name type="synonym">Crassostrea gigas</name>
    <dbReference type="NCBI Taxonomy" id="29159"/>
    <lineage>
        <taxon>Eukaryota</taxon>
        <taxon>Metazoa</taxon>
        <taxon>Spiralia</taxon>
        <taxon>Lophotrochozoa</taxon>
        <taxon>Mollusca</taxon>
        <taxon>Bivalvia</taxon>
        <taxon>Autobranchia</taxon>
        <taxon>Pteriomorphia</taxon>
        <taxon>Ostreida</taxon>
        <taxon>Ostreoidea</taxon>
        <taxon>Ostreidae</taxon>
        <taxon>Magallana</taxon>
    </lineage>
</organism>
<dbReference type="PROSITE" id="PS51720">
    <property type="entry name" value="G_AIG1"/>
    <property type="match status" value="1"/>
</dbReference>
<protein>
    <recommendedName>
        <fullName evidence="5">AIG1-type G domain-containing protein</fullName>
    </recommendedName>
</protein>
<evidence type="ECO:0000256" key="1">
    <source>
        <dbReference type="ARBA" id="ARBA00008535"/>
    </source>
</evidence>
<dbReference type="Proteomes" id="UP000005408">
    <property type="component" value="Unassembled WGS sequence"/>
</dbReference>
<keyword evidence="7" id="KW-1185">Reference proteome</keyword>
<dbReference type="Pfam" id="PF04548">
    <property type="entry name" value="AIG1"/>
    <property type="match status" value="1"/>
</dbReference>
<keyword evidence="4" id="KW-0732">Signal</keyword>
<name>A0A8W8J5E8_MAGGI</name>
<dbReference type="EnsemblMetazoa" id="G17136.1">
    <property type="protein sequence ID" value="G17136.1:cds"/>
    <property type="gene ID" value="G17136"/>
</dbReference>
<dbReference type="SUPFAM" id="SSF52540">
    <property type="entry name" value="P-loop containing nucleoside triphosphate hydrolases"/>
    <property type="match status" value="1"/>
</dbReference>
<comment type="similarity">
    <text evidence="1">Belongs to the TRAFAC class TrmE-Era-EngA-EngB-Septin-like GTPase superfamily. AIG1/Toc34/Toc159-like paraseptin GTPase family. IAN subfamily.</text>
</comment>
<keyword evidence="2" id="KW-0547">Nucleotide-binding</keyword>
<evidence type="ECO:0000256" key="3">
    <source>
        <dbReference type="ARBA" id="ARBA00023134"/>
    </source>
</evidence>
<proteinExistence type="inferred from homology"/>
<evidence type="ECO:0000313" key="6">
    <source>
        <dbReference type="EnsemblMetazoa" id="G17136.1:cds"/>
    </source>
</evidence>
<dbReference type="InterPro" id="IPR027417">
    <property type="entry name" value="P-loop_NTPase"/>
</dbReference>
<dbReference type="PANTHER" id="PTHR10903">
    <property type="entry name" value="GTPASE, IMAP FAMILY MEMBER-RELATED"/>
    <property type="match status" value="1"/>
</dbReference>
<dbReference type="InterPro" id="IPR006703">
    <property type="entry name" value="G_AIG1"/>
</dbReference>
<accession>A0A8W8J5E8</accession>
<dbReference type="Gene3D" id="3.40.50.300">
    <property type="entry name" value="P-loop containing nucleotide triphosphate hydrolases"/>
    <property type="match status" value="1"/>
</dbReference>
<feature type="signal peptide" evidence="4">
    <location>
        <begin position="1"/>
        <end position="20"/>
    </location>
</feature>
<sequence length="249" mass="28520">MCHYKIFFVFLLTVLPKVFCSCEEPYDDAPENLYDGDEYCANNPKDDLVEIQMILFGKTGAGKSSTGNTILGNNKFSTSSAAISHTDDVQYGVVYRFNRRLVVIDTPGIFDTAKDSNETFAKFENFFRENFIFFFNFDYPVLNAVLLVIRIGRLTAEEEESVRILIGRYGEQIKRCMIIVFTGKSQLDNDNMSLEEFIDTIDDNSEIKKLIQAIDNRYVAFGLKGNKSDREAEVKRLLIMIEDMDQTQC</sequence>
<dbReference type="InterPro" id="IPR045058">
    <property type="entry name" value="GIMA/IAN/Toc"/>
</dbReference>